<dbReference type="GO" id="GO:0005886">
    <property type="term" value="C:plasma membrane"/>
    <property type="evidence" value="ECO:0007669"/>
    <property type="project" value="UniProtKB-SubCell"/>
</dbReference>
<protein>
    <submittedName>
        <fullName evidence="10">Inner membrane ABC transporter permease protein YejE</fullName>
    </submittedName>
</protein>
<dbReference type="NCBIfam" id="NF011596">
    <property type="entry name" value="PRK15021.1"/>
    <property type="match status" value="1"/>
</dbReference>
<feature type="transmembrane region" description="Helical" evidence="8">
    <location>
        <begin position="20"/>
        <end position="43"/>
    </location>
</feature>
<evidence type="ECO:0000313" key="11">
    <source>
        <dbReference type="Proteomes" id="UP000196573"/>
    </source>
</evidence>
<keyword evidence="5 8" id="KW-0812">Transmembrane</keyword>
<dbReference type="InterPro" id="IPR035906">
    <property type="entry name" value="MetI-like_sf"/>
</dbReference>
<evidence type="ECO:0000256" key="3">
    <source>
        <dbReference type="ARBA" id="ARBA00022475"/>
    </source>
</evidence>
<dbReference type="InterPro" id="IPR000515">
    <property type="entry name" value="MetI-like"/>
</dbReference>
<dbReference type="Gene3D" id="1.10.3720.10">
    <property type="entry name" value="MetI-like"/>
    <property type="match status" value="1"/>
</dbReference>
<feature type="domain" description="ABC transmembrane type-1" evidence="9">
    <location>
        <begin position="140"/>
        <end position="332"/>
    </location>
</feature>
<evidence type="ECO:0000256" key="8">
    <source>
        <dbReference type="RuleBase" id="RU363032"/>
    </source>
</evidence>
<dbReference type="Proteomes" id="UP000196573">
    <property type="component" value="Unassembled WGS sequence"/>
</dbReference>
<feature type="transmembrane region" description="Helical" evidence="8">
    <location>
        <begin position="306"/>
        <end position="328"/>
    </location>
</feature>
<dbReference type="PANTHER" id="PTHR30325:SF0">
    <property type="entry name" value="INNER MEMBRANE ABC TRANSPORTER PERMEASE PROTEIN YEJE"/>
    <property type="match status" value="1"/>
</dbReference>
<evidence type="ECO:0000256" key="7">
    <source>
        <dbReference type="ARBA" id="ARBA00023136"/>
    </source>
</evidence>
<dbReference type="FunFam" id="1.10.3720.10:FF:000005">
    <property type="entry name" value="Microcin C ABC transporter permease"/>
    <property type="match status" value="1"/>
</dbReference>
<evidence type="ECO:0000313" key="10">
    <source>
        <dbReference type="EMBL" id="SMA49144.1"/>
    </source>
</evidence>
<feature type="transmembrane region" description="Helical" evidence="8">
    <location>
        <begin position="188"/>
        <end position="213"/>
    </location>
</feature>
<gene>
    <name evidence="10" type="primary">yejE</name>
    <name evidence="10" type="ORF">EHSB41UT_03082</name>
</gene>
<organism evidence="10 11">
    <name type="scientific">Parendozoicomonas haliclonae</name>
    <dbReference type="NCBI Taxonomy" id="1960125"/>
    <lineage>
        <taxon>Bacteria</taxon>
        <taxon>Pseudomonadati</taxon>
        <taxon>Pseudomonadota</taxon>
        <taxon>Gammaproteobacteria</taxon>
        <taxon>Oceanospirillales</taxon>
        <taxon>Endozoicomonadaceae</taxon>
        <taxon>Parendozoicomonas</taxon>
    </lineage>
</organism>
<evidence type="ECO:0000256" key="1">
    <source>
        <dbReference type="ARBA" id="ARBA00004429"/>
    </source>
</evidence>
<dbReference type="RefSeq" id="WP_087111450.1">
    <property type="nucleotide sequence ID" value="NZ_CBCSCN010000007.1"/>
</dbReference>
<dbReference type="PROSITE" id="PS50928">
    <property type="entry name" value="ABC_TM1"/>
    <property type="match status" value="1"/>
</dbReference>
<feature type="transmembrane region" description="Helical" evidence="8">
    <location>
        <begin position="144"/>
        <end position="168"/>
    </location>
</feature>
<evidence type="ECO:0000259" key="9">
    <source>
        <dbReference type="PROSITE" id="PS50928"/>
    </source>
</evidence>
<comment type="subcellular location">
    <subcellularLocation>
        <location evidence="1">Cell inner membrane</location>
        <topology evidence="1">Multi-pass membrane protein</topology>
    </subcellularLocation>
    <subcellularLocation>
        <location evidence="8">Cell membrane</location>
        <topology evidence="8">Multi-pass membrane protein</topology>
    </subcellularLocation>
</comment>
<dbReference type="SUPFAM" id="SSF161098">
    <property type="entry name" value="MetI-like"/>
    <property type="match status" value="1"/>
</dbReference>
<evidence type="ECO:0000256" key="5">
    <source>
        <dbReference type="ARBA" id="ARBA00022692"/>
    </source>
</evidence>
<sequence>MTRFLNPLNQRRWWVFKQHRLGYFSLWAFLLIFTLSLCADFLASEKPLLVTYQGKIYTPFLTTYPETTFGGELSVGPDWQDNYIYQRIHEADGMVIHAPIPYDFGTINFNRPAPAPPSAENWLGTDDQGRDVLARILYGLRLSILFGLMLTLGSTLLGVTVGALQGYFGGRVDLYGQRFMEVWSGLPVLYLLIILSGLVDTGFWSLLIILLLFSWMPLVDMVRAEFLKAKNYEYVLAARAMGLPHHRLILRHILPNALVATLTYLPFLLCGAITTLASLDFLGFGLPSGSPSLGELIAQGKHNLQAPWLGISAFLTTTLLLVLLVFIGEAARDALDPKIVTGGQS</sequence>
<evidence type="ECO:0000256" key="4">
    <source>
        <dbReference type="ARBA" id="ARBA00022519"/>
    </source>
</evidence>
<proteinExistence type="inferred from homology"/>
<evidence type="ECO:0000256" key="2">
    <source>
        <dbReference type="ARBA" id="ARBA00022448"/>
    </source>
</evidence>
<keyword evidence="6 8" id="KW-1133">Transmembrane helix</keyword>
<comment type="similarity">
    <text evidence="8">Belongs to the binding-protein-dependent transport system permease family.</text>
</comment>
<dbReference type="CDD" id="cd06261">
    <property type="entry name" value="TM_PBP2"/>
    <property type="match status" value="1"/>
</dbReference>
<keyword evidence="3" id="KW-1003">Cell membrane</keyword>
<feature type="transmembrane region" description="Helical" evidence="8">
    <location>
        <begin position="257"/>
        <end position="286"/>
    </location>
</feature>
<dbReference type="EMBL" id="FWPT01000007">
    <property type="protein sequence ID" value="SMA49144.1"/>
    <property type="molecule type" value="Genomic_DNA"/>
</dbReference>
<reference evidence="10 11" key="1">
    <citation type="submission" date="2017-03" db="EMBL/GenBank/DDBJ databases">
        <authorList>
            <person name="Afonso C.L."/>
            <person name="Miller P.J."/>
            <person name="Scott M.A."/>
            <person name="Spackman E."/>
            <person name="Goraichik I."/>
            <person name="Dimitrov K.M."/>
            <person name="Suarez D.L."/>
            <person name="Swayne D.E."/>
        </authorList>
    </citation>
    <scope>NUCLEOTIDE SEQUENCE [LARGE SCALE GENOMIC DNA]</scope>
    <source>
        <strain evidence="10">SB41UT1</strain>
    </source>
</reference>
<dbReference type="OrthoDB" id="9805884at2"/>
<dbReference type="GO" id="GO:0055085">
    <property type="term" value="P:transmembrane transport"/>
    <property type="evidence" value="ECO:0007669"/>
    <property type="project" value="InterPro"/>
</dbReference>
<accession>A0A1X7APG4</accession>
<dbReference type="PANTHER" id="PTHR30325">
    <property type="entry name" value="MEMBRANE COMPONENT OF ABC TRANSPORTER"/>
    <property type="match status" value="1"/>
</dbReference>
<dbReference type="GO" id="GO:0042884">
    <property type="term" value="P:microcin transport"/>
    <property type="evidence" value="ECO:0007669"/>
    <property type="project" value="TreeGrafter"/>
</dbReference>
<keyword evidence="2 8" id="KW-0813">Transport</keyword>
<evidence type="ECO:0000256" key="6">
    <source>
        <dbReference type="ARBA" id="ARBA00022989"/>
    </source>
</evidence>
<dbReference type="Pfam" id="PF00528">
    <property type="entry name" value="BPD_transp_1"/>
    <property type="match status" value="1"/>
</dbReference>
<keyword evidence="7 8" id="KW-0472">Membrane</keyword>
<name>A0A1X7APG4_9GAMM</name>
<dbReference type="AlphaFoldDB" id="A0A1X7APG4"/>
<keyword evidence="4" id="KW-0997">Cell inner membrane</keyword>
<keyword evidence="11" id="KW-1185">Reference proteome</keyword>